<dbReference type="AlphaFoldDB" id="A0A2K1L2E2"/>
<accession>A0A2K1L2E2</accession>
<evidence type="ECO:0000313" key="2">
    <source>
        <dbReference type="EnsemblPlants" id="PAC:32937139.CDS.1"/>
    </source>
</evidence>
<organism evidence="1">
    <name type="scientific">Physcomitrium patens</name>
    <name type="common">Spreading-leaved earth moss</name>
    <name type="synonym">Physcomitrella patens</name>
    <dbReference type="NCBI Taxonomy" id="3218"/>
    <lineage>
        <taxon>Eukaryota</taxon>
        <taxon>Viridiplantae</taxon>
        <taxon>Streptophyta</taxon>
        <taxon>Embryophyta</taxon>
        <taxon>Bryophyta</taxon>
        <taxon>Bryophytina</taxon>
        <taxon>Bryopsida</taxon>
        <taxon>Funariidae</taxon>
        <taxon>Funariales</taxon>
        <taxon>Funariaceae</taxon>
        <taxon>Physcomitrium</taxon>
    </lineage>
</organism>
<protein>
    <submittedName>
        <fullName evidence="1 2">Uncharacterized protein</fullName>
    </submittedName>
</protein>
<dbReference type="Proteomes" id="UP000006727">
    <property type="component" value="Chromosome 2"/>
</dbReference>
<reference evidence="2" key="3">
    <citation type="submission" date="2020-12" db="UniProtKB">
        <authorList>
            <consortium name="EnsemblPlants"/>
        </authorList>
    </citation>
    <scope>IDENTIFICATION</scope>
</reference>
<reference evidence="1 3" key="1">
    <citation type="journal article" date="2008" name="Science">
        <title>The Physcomitrella genome reveals evolutionary insights into the conquest of land by plants.</title>
        <authorList>
            <person name="Rensing S."/>
            <person name="Lang D."/>
            <person name="Zimmer A."/>
            <person name="Terry A."/>
            <person name="Salamov A."/>
            <person name="Shapiro H."/>
            <person name="Nishiyama T."/>
            <person name="Perroud P.-F."/>
            <person name="Lindquist E."/>
            <person name="Kamisugi Y."/>
            <person name="Tanahashi T."/>
            <person name="Sakakibara K."/>
            <person name="Fujita T."/>
            <person name="Oishi K."/>
            <person name="Shin-I T."/>
            <person name="Kuroki Y."/>
            <person name="Toyoda A."/>
            <person name="Suzuki Y."/>
            <person name="Hashimoto A."/>
            <person name="Yamaguchi K."/>
            <person name="Sugano A."/>
            <person name="Kohara Y."/>
            <person name="Fujiyama A."/>
            <person name="Anterola A."/>
            <person name="Aoki S."/>
            <person name="Ashton N."/>
            <person name="Barbazuk W.B."/>
            <person name="Barker E."/>
            <person name="Bennetzen J."/>
            <person name="Bezanilla M."/>
            <person name="Blankenship R."/>
            <person name="Cho S.H."/>
            <person name="Dutcher S."/>
            <person name="Estelle M."/>
            <person name="Fawcett J.A."/>
            <person name="Gundlach H."/>
            <person name="Hanada K."/>
            <person name="Heyl A."/>
            <person name="Hicks K.A."/>
            <person name="Hugh J."/>
            <person name="Lohr M."/>
            <person name="Mayer K."/>
            <person name="Melkozernov A."/>
            <person name="Murata T."/>
            <person name="Nelson D."/>
            <person name="Pils B."/>
            <person name="Prigge M."/>
            <person name="Reiss B."/>
            <person name="Renner T."/>
            <person name="Rombauts S."/>
            <person name="Rushton P."/>
            <person name="Sanderfoot A."/>
            <person name="Schween G."/>
            <person name="Shiu S.-H."/>
            <person name="Stueber K."/>
            <person name="Theodoulou F.L."/>
            <person name="Tu H."/>
            <person name="Van de Peer Y."/>
            <person name="Verrier P.J."/>
            <person name="Waters E."/>
            <person name="Wood A."/>
            <person name="Yang L."/>
            <person name="Cove D."/>
            <person name="Cuming A."/>
            <person name="Hasebe M."/>
            <person name="Lucas S."/>
            <person name="Mishler D.B."/>
            <person name="Reski R."/>
            <person name="Grigoriev I."/>
            <person name="Quatrano R.S."/>
            <person name="Boore J.L."/>
        </authorList>
    </citation>
    <scope>NUCLEOTIDE SEQUENCE [LARGE SCALE GENOMIC DNA]</scope>
    <source>
        <strain evidence="2 3">cv. Gransden 2004</strain>
    </source>
</reference>
<dbReference type="EMBL" id="ABEU02000002">
    <property type="protein sequence ID" value="PNR60198.1"/>
    <property type="molecule type" value="Genomic_DNA"/>
</dbReference>
<evidence type="ECO:0000313" key="1">
    <source>
        <dbReference type="EMBL" id="PNR60198.1"/>
    </source>
</evidence>
<dbReference type="InParanoid" id="A0A2K1L2E2"/>
<proteinExistence type="predicted"/>
<dbReference type="EnsemblPlants" id="Pp3c2_20491V3.1">
    <property type="protein sequence ID" value="PAC:32937139.CDS.1"/>
    <property type="gene ID" value="Pp3c2_20491"/>
</dbReference>
<reference evidence="1 3" key="2">
    <citation type="journal article" date="2018" name="Plant J.">
        <title>The Physcomitrella patens chromosome-scale assembly reveals moss genome structure and evolution.</title>
        <authorList>
            <person name="Lang D."/>
            <person name="Ullrich K.K."/>
            <person name="Murat F."/>
            <person name="Fuchs J."/>
            <person name="Jenkins J."/>
            <person name="Haas F.B."/>
            <person name="Piednoel M."/>
            <person name="Gundlach H."/>
            <person name="Van Bel M."/>
            <person name="Meyberg R."/>
            <person name="Vives C."/>
            <person name="Morata J."/>
            <person name="Symeonidi A."/>
            <person name="Hiss M."/>
            <person name="Muchero W."/>
            <person name="Kamisugi Y."/>
            <person name="Saleh O."/>
            <person name="Blanc G."/>
            <person name="Decker E.L."/>
            <person name="van Gessel N."/>
            <person name="Grimwood J."/>
            <person name="Hayes R.D."/>
            <person name="Graham S.W."/>
            <person name="Gunter L.E."/>
            <person name="McDaniel S.F."/>
            <person name="Hoernstein S.N.W."/>
            <person name="Larsson A."/>
            <person name="Li F.W."/>
            <person name="Perroud P.F."/>
            <person name="Phillips J."/>
            <person name="Ranjan P."/>
            <person name="Rokshar D.S."/>
            <person name="Rothfels C.J."/>
            <person name="Schneider L."/>
            <person name="Shu S."/>
            <person name="Stevenson D.W."/>
            <person name="Thummler F."/>
            <person name="Tillich M."/>
            <person name="Villarreal Aguilar J.C."/>
            <person name="Widiez T."/>
            <person name="Wong G.K."/>
            <person name="Wymore A."/>
            <person name="Zhang Y."/>
            <person name="Zimmer A.D."/>
            <person name="Quatrano R.S."/>
            <person name="Mayer K.F.X."/>
            <person name="Goodstein D."/>
            <person name="Casacuberta J.M."/>
            <person name="Vandepoele K."/>
            <person name="Reski R."/>
            <person name="Cuming A.C."/>
            <person name="Tuskan G.A."/>
            <person name="Maumus F."/>
            <person name="Salse J."/>
            <person name="Schmutz J."/>
            <person name="Rensing S.A."/>
        </authorList>
    </citation>
    <scope>NUCLEOTIDE SEQUENCE [LARGE SCALE GENOMIC DNA]</scope>
    <source>
        <strain evidence="2 3">cv. Gransden 2004</strain>
    </source>
</reference>
<gene>
    <name evidence="1" type="ORF">PHYPA_002991</name>
</gene>
<dbReference type="Gramene" id="Pp3c2_20491V3.1">
    <property type="protein sequence ID" value="PAC:32937139.CDS.1"/>
    <property type="gene ID" value="Pp3c2_20491"/>
</dbReference>
<name>A0A2K1L2E2_PHYPA</name>
<evidence type="ECO:0000313" key="3">
    <source>
        <dbReference type="Proteomes" id="UP000006727"/>
    </source>
</evidence>
<keyword evidence="3" id="KW-1185">Reference proteome</keyword>
<sequence length="107" mass="11864">MQHLGSVRFIVTKHLLITSKAKTPRRHVSSAIDANSSDHYNASDADMNLGSGIGVGTHQFGLEKDTIVGEHQYDKIKSVIINKYLEYSNAHFAKNVSWIHIRGSSSE</sequence>